<organism evidence="2 3">
    <name type="scientific">Burkholderia dolosa</name>
    <dbReference type="NCBI Taxonomy" id="152500"/>
    <lineage>
        <taxon>Bacteria</taxon>
        <taxon>Pseudomonadati</taxon>
        <taxon>Pseudomonadota</taxon>
        <taxon>Betaproteobacteria</taxon>
        <taxon>Burkholderiales</taxon>
        <taxon>Burkholderiaceae</taxon>
        <taxon>Burkholderia</taxon>
        <taxon>Burkholderia cepacia complex</taxon>
    </lineage>
</organism>
<dbReference type="Proteomes" id="UP000625568">
    <property type="component" value="Chromosome 2"/>
</dbReference>
<name>A0A892IID8_9BURK</name>
<reference evidence="2 3" key="1">
    <citation type="submission" date="2021-02" db="EMBL/GenBank/DDBJ databases">
        <title>FDA dAtabase for Regulatory Grade micrObial Sequences (FDA-ARGOS): Supporting development and validation of Infectious Disease Dx tests.</title>
        <authorList>
            <person name="Minogue T."/>
            <person name="Wolcott M."/>
            <person name="Wasieloski L."/>
            <person name="Aguilar W."/>
            <person name="Moore D."/>
            <person name="Jaissle J."/>
            <person name="Tallon L."/>
            <person name="Sadzewicz L."/>
            <person name="Zhao X."/>
            <person name="Boylan J."/>
            <person name="Ott S."/>
            <person name="Bowen H."/>
            <person name="Vavikolanu K."/>
            <person name="Mehta A."/>
            <person name="Aluvathingal J."/>
            <person name="Nadendla S."/>
            <person name="Yan Y."/>
            <person name="Sichtig H."/>
        </authorList>
    </citation>
    <scope>NUCLEOTIDE SEQUENCE [LARGE SCALE GENOMIC DNA]</scope>
    <source>
        <strain evidence="2 3">FDAARGOS_1272</strain>
    </source>
</reference>
<keyword evidence="3" id="KW-1185">Reference proteome</keyword>
<accession>A0A892IID8</accession>
<protein>
    <submittedName>
        <fullName evidence="2">Uncharacterized protein</fullName>
    </submittedName>
</protein>
<proteinExistence type="predicted"/>
<dbReference type="EMBL" id="CP069483">
    <property type="protein sequence ID" value="QRO80580.1"/>
    <property type="molecule type" value="Genomic_DNA"/>
</dbReference>
<evidence type="ECO:0000313" key="3">
    <source>
        <dbReference type="Proteomes" id="UP000625568"/>
    </source>
</evidence>
<evidence type="ECO:0000313" key="2">
    <source>
        <dbReference type="EMBL" id="QRO80580.1"/>
    </source>
</evidence>
<feature type="region of interest" description="Disordered" evidence="1">
    <location>
        <begin position="39"/>
        <end position="72"/>
    </location>
</feature>
<gene>
    <name evidence="2" type="ORF">I6K02_19905</name>
</gene>
<dbReference type="AlphaFoldDB" id="A0A892IID8"/>
<feature type="compositionally biased region" description="Basic and acidic residues" evidence="1">
    <location>
        <begin position="50"/>
        <end position="72"/>
    </location>
</feature>
<sequence length="72" mass="8097">MIQCETGAPLRRRCARLVVEHIEEPRRGAGIASCDRAPCGETISRRGTRTRGDRPEPDRCGSRTAHLRDARR</sequence>
<evidence type="ECO:0000256" key="1">
    <source>
        <dbReference type="SAM" id="MobiDB-lite"/>
    </source>
</evidence>